<dbReference type="NCBIfam" id="NF045942">
    <property type="entry name" value="PolPhglucPhase"/>
    <property type="match status" value="1"/>
</dbReference>
<sequence length="255" mass="27481">MEILGIDIGGSGIKGALVNAETGEMLTERYRIATPKSKKPNDMAQVVAEIVEHFNYNGPVGCGFPSIVKNGVCMSAGNLHPSWVGVNIDELFTETTGHEFTVLNDADAAGYASMNYGVGKGKGGLVIMITIGTGLGSGAFFNGVLIPNFELGQIPYKKYKKIEKWAAASAKDREDLSLEKWAKRFNKFLEYVELIVSPDLIIVGGGTSKKWEEFSHLINIETEVVKAELMNHAGIIGAAVACLREQHHGHLSAKG</sequence>
<reference evidence="1 3" key="1">
    <citation type="submission" date="2018-08" db="EMBL/GenBank/DDBJ databases">
        <title>Proposal of Muricauda 72 sp.nov. and Muricauda NH166 sp.nov., isolated from seawater.</title>
        <authorList>
            <person name="Cheng H."/>
            <person name="Wu Y.-H."/>
            <person name="Guo L.-L."/>
            <person name="Xu X.-W."/>
        </authorList>
    </citation>
    <scope>NUCLEOTIDE SEQUENCE [LARGE SCALE GENOMIC DNA]</scope>
    <source>
        <strain evidence="1 3">72</strain>
    </source>
</reference>
<accession>A0A3A1NMG8</accession>
<dbReference type="RefSeq" id="WP_119646056.1">
    <property type="nucleotide sequence ID" value="NZ_QXFI01000009.1"/>
</dbReference>
<evidence type="ECO:0000313" key="3">
    <source>
        <dbReference type="Proteomes" id="UP000266691"/>
    </source>
</evidence>
<reference evidence="2 4" key="2">
    <citation type="submission" date="2019-07" db="EMBL/GenBank/DDBJ databases">
        <title>Draft genome of two Muricauda strains isolated from deep sea.</title>
        <authorList>
            <person name="Sun C."/>
        </authorList>
    </citation>
    <scope>NUCLEOTIDE SEQUENCE [LARGE SCALE GENOMIC DNA]</scope>
    <source>
        <strain evidence="2 4">72</strain>
    </source>
</reference>
<dbReference type="AlphaFoldDB" id="A0A3A1NMG8"/>
<evidence type="ECO:0000313" key="1">
    <source>
        <dbReference type="EMBL" id="RIV46916.1"/>
    </source>
</evidence>
<dbReference type="Proteomes" id="UP000321621">
    <property type="component" value="Unassembled WGS sequence"/>
</dbReference>
<dbReference type="InterPro" id="IPR043129">
    <property type="entry name" value="ATPase_NBD"/>
</dbReference>
<dbReference type="Proteomes" id="UP000266691">
    <property type="component" value="Unassembled WGS sequence"/>
</dbReference>
<dbReference type="CDD" id="cd24058">
    <property type="entry name" value="ASKHA_NBD_ROK_PPGK"/>
    <property type="match status" value="1"/>
</dbReference>
<dbReference type="SUPFAM" id="SSF53067">
    <property type="entry name" value="Actin-like ATPase domain"/>
    <property type="match status" value="1"/>
</dbReference>
<name>A0A3A1NMG8_9FLAO</name>
<gene>
    <name evidence="1" type="ORF">D2V05_02860</name>
    <name evidence="2" type="ORF">FQ017_02850</name>
</gene>
<dbReference type="Pfam" id="PF00480">
    <property type="entry name" value="ROK"/>
    <property type="match status" value="1"/>
</dbReference>
<organism evidence="1 3">
    <name type="scientific">Flagellimonas pelagia</name>
    <dbReference type="NCBI Taxonomy" id="2306998"/>
    <lineage>
        <taxon>Bacteria</taxon>
        <taxon>Pseudomonadati</taxon>
        <taxon>Bacteroidota</taxon>
        <taxon>Flavobacteriia</taxon>
        <taxon>Flavobacteriales</taxon>
        <taxon>Flavobacteriaceae</taxon>
        <taxon>Flagellimonas</taxon>
    </lineage>
</organism>
<dbReference type="PANTHER" id="PTHR18964">
    <property type="entry name" value="ROK (REPRESSOR, ORF, KINASE) FAMILY"/>
    <property type="match status" value="1"/>
</dbReference>
<protein>
    <submittedName>
        <fullName evidence="1">ROK family protein</fullName>
    </submittedName>
</protein>
<evidence type="ECO:0000313" key="2">
    <source>
        <dbReference type="EMBL" id="TXJ99805.1"/>
    </source>
</evidence>
<dbReference type="PANTHER" id="PTHR18964:SF146">
    <property type="entry name" value="POLYPHOSPHATE GLUCOKINASE"/>
    <property type="match status" value="1"/>
</dbReference>
<dbReference type="InterPro" id="IPR000600">
    <property type="entry name" value="ROK"/>
</dbReference>
<evidence type="ECO:0000313" key="4">
    <source>
        <dbReference type="Proteomes" id="UP000321621"/>
    </source>
</evidence>
<dbReference type="EMBL" id="QXFI01000009">
    <property type="protein sequence ID" value="RIV46916.1"/>
    <property type="molecule type" value="Genomic_DNA"/>
</dbReference>
<dbReference type="OrthoDB" id="3572539at2"/>
<dbReference type="EMBL" id="VNWK01000009">
    <property type="protein sequence ID" value="TXJ99805.1"/>
    <property type="molecule type" value="Genomic_DNA"/>
</dbReference>
<dbReference type="Gene3D" id="3.30.420.40">
    <property type="match status" value="2"/>
</dbReference>
<keyword evidence="4" id="KW-1185">Reference proteome</keyword>
<comment type="caution">
    <text evidence="1">The sequence shown here is derived from an EMBL/GenBank/DDBJ whole genome shotgun (WGS) entry which is preliminary data.</text>
</comment>
<proteinExistence type="predicted"/>